<evidence type="ECO:0000256" key="7">
    <source>
        <dbReference type="SAM" id="Phobius"/>
    </source>
</evidence>
<sequence>MQTGENVQALRKITDFTRLLSLVILAIHFYLFCYPAFQLWGLRAELTDNILEKIRVMAVFKTELFSKSAALFLQIVSLVAAKGKKDEKLRKQTITTYLATGITLYVVSHFFLNINTGAETASLLYMGATGFGYLLILAGGNLLSRLLKVNLSGDTFNKENETFPQEERLLENEFSINLPTKYWLKGKQRNGWINIINPFRSTLLSGSAGAGKTYFYIRHVIDQHLKKGFSMLVYDFKYPDLTTLAYNKLPKYVKNYKVKPAFYVINFDEIMHRCNPLEPKGMIDITDATESARTIMLGLNREWLKKQGDFFVESAISFVTALIWFLKKYENGRYCTLPHAIELMMVDYKRLFTVLTMEEEIQALLNPFVSAWEKEEWGQLEGQIGSAKISMARLVSPKLYYVLSGNDFTLDINNPEEPKIVCLGNNPQKLQTYGAVLSLYVARILKLANQKSRLKCSLIFDEYPTLVADLVPTITTARSNLVSCTIGIQSIEQLKKEYGAEQANIIAGISGNIISGQVSGDGAEKLSKTFGKIVQDRESLSINSSDTSLSKSTQMDSAIPASKIASLSSGQFVGIVADNPDQKIELKMFHAEIVNNHSVIRAEEQDYLKLPEIRDVTEEDIKENYKKIKSDIQELITSELYRLLPIEADKMNLEKKEKIEVIAGFTANSQERSFQTKSIKKSTKVAKASLSL</sequence>
<dbReference type="InterPro" id="IPR051539">
    <property type="entry name" value="T4SS-coupling_protein"/>
</dbReference>
<dbReference type="GO" id="GO:0005886">
    <property type="term" value="C:plasma membrane"/>
    <property type="evidence" value="ECO:0007669"/>
    <property type="project" value="UniProtKB-SubCell"/>
</dbReference>
<dbReference type="NCBIfam" id="NF041326">
    <property type="entry name" value="Bacteroid_MobC"/>
    <property type="match status" value="1"/>
</dbReference>
<dbReference type="InterPro" id="IPR003688">
    <property type="entry name" value="TraG/VirD4"/>
</dbReference>
<evidence type="ECO:0000313" key="9">
    <source>
        <dbReference type="EMBL" id="TCD03134.1"/>
    </source>
</evidence>
<dbReference type="OrthoDB" id="102453at2"/>
<protein>
    <submittedName>
        <fullName evidence="9">Conjugal transfer protein TraG</fullName>
    </submittedName>
</protein>
<dbReference type="InterPro" id="IPR027417">
    <property type="entry name" value="P-loop_NTPase"/>
</dbReference>
<feature type="domain" description="YWFCY" evidence="8">
    <location>
        <begin position="5"/>
        <end position="148"/>
    </location>
</feature>
<dbReference type="Pfam" id="PF02534">
    <property type="entry name" value="T4SS-DNA_transf"/>
    <property type="match status" value="1"/>
</dbReference>
<keyword evidence="10" id="KW-1185">Reference proteome</keyword>
<dbReference type="Pfam" id="PF14293">
    <property type="entry name" value="YWFCY"/>
    <property type="match status" value="1"/>
</dbReference>
<feature type="transmembrane region" description="Helical" evidence="7">
    <location>
        <begin position="124"/>
        <end position="143"/>
    </location>
</feature>
<evidence type="ECO:0000256" key="1">
    <source>
        <dbReference type="ARBA" id="ARBA00004651"/>
    </source>
</evidence>
<dbReference type="PANTHER" id="PTHR37937:SF1">
    <property type="entry name" value="CONJUGATIVE TRANSFER: DNA TRANSPORT"/>
    <property type="match status" value="1"/>
</dbReference>
<gene>
    <name evidence="9" type="ORF">EZ437_03935</name>
</gene>
<name>A0A4R0NVR5_9SPHI</name>
<comment type="similarity">
    <text evidence="2">Belongs to the VirD4/TraG family.</text>
</comment>
<evidence type="ECO:0000256" key="4">
    <source>
        <dbReference type="ARBA" id="ARBA00022692"/>
    </source>
</evidence>
<dbReference type="Gene3D" id="3.40.50.300">
    <property type="entry name" value="P-loop containing nucleotide triphosphate hydrolases"/>
    <property type="match status" value="1"/>
</dbReference>
<dbReference type="CDD" id="cd01127">
    <property type="entry name" value="TrwB_TraG_TraD_VirD4"/>
    <property type="match status" value="1"/>
</dbReference>
<evidence type="ECO:0000256" key="6">
    <source>
        <dbReference type="ARBA" id="ARBA00023136"/>
    </source>
</evidence>
<comment type="subcellular location">
    <subcellularLocation>
        <location evidence="1">Cell membrane</location>
        <topology evidence="1">Multi-pass membrane protein</topology>
    </subcellularLocation>
</comment>
<dbReference type="EMBL" id="SJSL01000001">
    <property type="protein sequence ID" value="TCD03134.1"/>
    <property type="molecule type" value="Genomic_DNA"/>
</dbReference>
<keyword evidence="5 7" id="KW-1133">Transmembrane helix</keyword>
<dbReference type="PANTHER" id="PTHR37937">
    <property type="entry name" value="CONJUGATIVE TRANSFER: DNA TRANSPORT"/>
    <property type="match status" value="1"/>
</dbReference>
<proteinExistence type="inferred from homology"/>
<evidence type="ECO:0000256" key="2">
    <source>
        <dbReference type="ARBA" id="ARBA00008806"/>
    </source>
</evidence>
<evidence type="ECO:0000256" key="3">
    <source>
        <dbReference type="ARBA" id="ARBA00022475"/>
    </source>
</evidence>
<accession>A0A4R0NVR5</accession>
<keyword evidence="4 7" id="KW-0812">Transmembrane</keyword>
<dbReference type="SUPFAM" id="SSF52540">
    <property type="entry name" value="P-loop containing nucleoside triphosphate hydrolases"/>
    <property type="match status" value="1"/>
</dbReference>
<dbReference type="Proteomes" id="UP000293347">
    <property type="component" value="Unassembled WGS sequence"/>
</dbReference>
<keyword evidence="3" id="KW-1003">Cell membrane</keyword>
<evidence type="ECO:0000259" key="8">
    <source>
        <dbReference type="Pfam" id="PF14293"/>
    </source>
</evidence>
<keyword evidence="6 7" id="KW-0472">Membrane</keyword>
<dbReference type="AlphaFoldDB" id="A0A4R0NVR5"/>
<evidence type="ECO:0000256" key="5">
    <source>
        <dbReference type="ARBA" id="ARBA00022989"/>
    </source>
</evidence>
<feature type="transmembrane region" description="Helical" evidence="7">
    <location>
        <begin position="19"/>
        <end position="37"/>
    </location>
</feature>
<dbReference type="InterPro" id="IPR025988">
    <property type="entry name" value="YWFCY_dom"/>
</dbReference>
<organism evidence="9 10">
    <name type="scientific">Pedobacter psychroterrae</name>
    <dbReference type="NCBI Taxonomy" id="2530453"/>
    <lineage>
        <taxon>Bacteria</taxon>
        <taxon>Pseudomonadati</taxon>
        <taxon>Bacteroidota</taxon>
        <taxon>Sphingobacteriia</taxon>
        <taxon>Sphingobacteriales</taxon>
        <taxon>Sphingobacteriaceae</taxon>
        <taxon>Pedobacter</taxon>
    </lineage>
</organism>
<comment type="caution">
    <text evidence="9">The sequence shown here is derived from an EMBL/GenBank/DDBJ whole genome shotgun (WGS) entry which is preliminary data.</text>
</comment>
<reference evidence="9 10" key="1">
    <citation type="submission" date="2019-02" db="EMBL/GenBank/DDBJ databases">
        <title>Pedobacter sp. RP-1-14 sp. nov., isolated from Arctic soil.</title>
        <authorList>
            <person name="Dahal R.H."/>
        </authorList>
    </citation>
    <scope>NUCLEOTIDE SEQUENCE [LARGE SCALE GENOMIC DNA]</scope>
    <source>
        <strain evidence="9 10">RP-1-14</strain>
    </source>
</reference>
<dbReference type="RefSeq" id="WP_131593447.1">
    <property type="nucleotide sequence ID" value="NZ_SJSL01000001.1"/>
</dbReference>
<evidence type="ECO:0000313" key="10">
    <source>
        <dbReference type="Proteomes" id="UP000293347"/>
    </source>
</evidence>
<feature type="transmembrane region" description="Helical" evidence="7">
    <location>
        <begin position="93"/>
        <end position="112"/>
    </location>
</feature>